<dbReference type="EMBL" id="BQKI01000022">
    <property type="protein sequence ID" value="GJN12272.1"/>
    <property type="molecule type" value="Genomic_DNA"/>
</dbReference>
<keyword evidence="1" id="KW-0472">Membrane</keyword>
<keyword evidence="1" id="KW-1133">Transmembrane helix</keyword>
<feature type="transmembrane region" description="Helical" evidence="1">
    <location>
        <begin position="251"/>
        <end position="273"/>
    </location>
</feature>
<gene>
    <name evidence="2" type="primary">ga30503</name>
    <name evidence="3" type="synonym">ga30537</name>
    <name evidence="2" type="ORF">PR202_ga30503</name>
    <name evidence="3" type="ORF">PR202_ga30537</name>
</gene>
<dbReference type="PANTHER" id="PTHR33377:SF62">
    <property type="entry name" value="OS10G0133166 PROTEIN"/>
    <property type="match status" value="1"/>
</dbReference>
<accession>A0AAV5DP02</accession>
<evidence type="ECO:0000313" key="3">
    <source>
        <dbReference type="EMBL" id="GJN12272.1"/>
    </source>
</evidence>
<evidence type="ECO:0000313" key="2">
    <source>
        <dbReference type="EMBL" id="GJN12242.1"/>
    </source>
</evidence>
<dbReference type="Proteomes" id="UP001054889">
    <property type="component" value="Unassembled WGS sequence"/>
</dbReference>
<dbReference type="PANTHER" id="PTHR33377">
    <property type="entry name" value="OS10G0134700 PROTEIN-RELATED"/>
    <property type="match status" value="1"/>
</dbReference>
<keyword evidence="4" id="KW-1185">Reference proteome</keyword>
<dbReference type="AlphaFoldDB" id="A0AAV5DP02"/>
<comment type="caution">
    <text evidence="2">The sequence shown here is derived from an EMBL/GenBank/DDBJ whole genome shotgun (WGS) entry which is preliminary data.</text>
</comment>
<organism evidence="2 4">
    <name type="scientific">Eleusine coracana subsp. coracana</name>
    <dbReference type="NCBI Taxonomy" id="191504"/>
    <lineage>
        <taxon>Eukaryota</taxon>
        <taxon>Viridiplantae</taxon>
        <taxon>Streptophyta</taxon>
        <taxon>Embryophyta</taxon>
        <taxon>Tracheophyta</taxon>
        <taxon>Spermatophyta</taxon>
        <taxon>Magnoliopsida</taxon>
        <taxon>Liliopsida</taxon>
        <taxon>Poales</taxon>
        <taxon>Poaceae</taxon>
        <taxon>PACMAD clade</taxon>
        <taxon>Chloridoideae</taxon>
        <taxon>Cynodonteae</taxon>
        <taxon>Eleusininae</taxon>
        <taxon>Eleusine</taxon>
    </lineage>
</organism>
<dbReference type="EMBL" id="BQKI01000022">
    <property type="protein sequence ID" value="GJN12242.1"/>
    <property type="molecule type" value="Genomic_DNA"/>
</dbReference>
<name>A0AAV5DP02_ELECO</name>
<protein>
    <submittedName>
        <fullName evidence="2">Uncharacterized protein</fullName>
    </submittedName>
</protein>
<reference evidence="2" key="1">
    <citation type="journal article" date="2018" name="DNA Res.">
        <title>Multiple hybrid de novo genome assembly of finger millet, an orphan allotetraploid crop.</title>
        <authorList>
            <person name="Hatakeyama M."/>
            <person name="Aluri S."/>
            <person name="Balachadran M.T."/>
            <person name="Sivarajan S.R."/>
            <person name="Patrignani A."/>
            <person name="Gruter S."/>
            <person name="Poveda L."/>
            <person name="Shimizu-Inatsugi R."/>
            <person name="Baeten J."/>
            <person name="Francoijs K.J."/>
            <person name="Nataraja K.N."/>
            <person name="Reddy Y.A.N."/>
            <person name="Phadnis S."/>
            <person name="Ravikumar R.L."/>
            <person name="Schlapbach R."/>
            <person name="Sreeman S.M."/>
            <person name="Shimizu K.K."/>
        </authorList>
    </citation>
    <scope>NUCLEOTIDE SEQUENCE</scope>
</reference>
<evidence type="ECO:0000256" key="1">
    <source>
        <dbReference type="SAM" id="Phobius"/>
    </source>
</evidence>
<reference evidence="2" key="2">
    <citation type="submission" date="2021-12" db="EMBL/GenBank/DDBJ databases">
        <title>Resequencing data analysis of finger millet.</title>
        <authorList>
            <person name="Hatakeyama M."/>
            <person name="Aluri S."/>
            <person name="Balachadran M.T."/>
            <person name="Sivarajan S.R."/>
            <person name="Poveda L."/>
            <person name="Shimizu-Inatsugi R."/>
            <person name="Schlapbach R."/>
            <person name="Sreeman S.M."/>
            <person name="Shimizu K.K."/>
        </authorList>
    </citation>
    <scope>NUCLEOTIDE SEQUENCE</scope>
</reference>
<evidence type="ECO:0000313" key="4">
    <source>
        <dbReference type="Proteomes" id="UP001054889"/>
    </source>
</evidence>
<proteinExistence type="predicted"/>
<sequence length="283" mass="32382">MLEQLMLLTKNMYRGYYLLDTFKHRAYKEGDHGVSHSFAMSKFSPVKRLRLLRGSSPAEEMLHNVFGSLEITITDSSEFVLFLKSCPPLYRPMYSTYLVLDKCMFGRHVEMEQTINFLMQEQALVTASLDVLPIIGPEKADNLAGRPTSIRDCGSIKYQNQVTERERFIVIIELDADIDEGTWTRVRSAYSRYPANAVKIIISNRSDRIARFGTTRAVRVEYLSQEAYWYFFKSLAFGSMNPRDEPNLASMAMQMAVCLNGCFIAGNIVACMLRANYSAKFWA</sequence>
<keyword evidence="1" id="KW-0812">Transmembrane</keyword>